<dbReference type="InterPro" id="IPR006011">
    <property type="entry name" value="Syntaxin_N"/>
</dbReference>
<gene>
    <name evidence="2" type="ORF">GMARGA_LOCUS8296</name>
</gene>
<name>A0ABN7UMG0_GIGMA</name>
<dbReference type="Pfam" id="PF14523">
    <property type="entry name" value="Syntaxin_2"/>
    <property type="match status" value="1"/>
</dbReference>
<proteinExistence type="predicted"/>
<comment type="caution">
    <text evidence="2">The sequence shown here is derived from an EMBL/GenBank/DDBJ whole genome shotgun (WGS) entry which is preliminary data.</text>
</comment>
<organism evidence="2 3">
    <name type="scientific">Gigaspora margarita</name>
    <dbReference type="NCBI Taxonomy" id="4874"/>
    <lineage>
        <taxon>Eukaryota</taxon>
        <taxon>Fungi</taxon>
        <taxon>Fungi incertae sedis</taxon>
        <taxon>Mucoromycota</taxon>
        <taxon>Glomeromycotina</taxon>
        <taxon>Glomeromycetes</taxon>
        <taxon>Diversisporales</taxon>
        <taxon>Gigasporaceae</taxon>
        <taxon>Gigaspora</taxon>
    </lineage>
</organism>
<reference evidence="2 3" key="1">
    <citation type="submission" date="2021-06" db="EMBL/GenBank/DDBJ databases">
        <authorList>
            <person name="Kallberg Y."/>
            <person name="Tangrot J."/>
            <person name="Rosling A."/>
        </authorList>
    </citation>
    <scope>NUCLEOTIDE SEQUENCE [LARGE SCALE GENOMIC DNA]</scope>
    <source>
        <strain evidence="2 3">120-4 pot B 10/14</strain>
    </source>
</reference>
<keyword evidence="3" id="KW-1185">Reference proteome</keyword>
<feature type="domain" description="Syntaxin N-terminal" evidence="1">
    <location>
        <begin position="36"/>
        <end position="74"/>
    </location>
</feature>
<sequence length="74" mass="8464">MSFNDLERGIGSINDQRYYYGAISPLGGEDSQYRYLSKNISQQVFEIISNVVSIQRLINYIGTVKDTPEIRSKL</sequence>
<dbReference type="EMBL" id="CAJVQB010004233">
    <property type="protein sequence ID" value="CAG8630348.1"/>
    <property type="molecule type" value="Genomic_DNA"/>
</dbReference>
<evidence type="ECO:0000259" key="1">
    <source>
        <dbReference type="Pfam" id="PF14523"/>
    </source>
</evidence>
<protein>
    <submittedName>
        <fullName evidence="2">31331_t:CDS:1</fullName>
    </submittedName>
</protein>
<dbReference type="Gene3D" id="1.20.58.70">
    <property type="match status" value="1"/>
</dbReference>
<evidence type="ECO:0000313" key="2">
    <source>
        <dbReference type="EMBL" id="CAG8630348.1"/>
    </source>
</evidence>
<accession>A0ABN7UMG0</accession>
<dbReference type="Proteomes" id="UP000789901">
    <property type="component" value="Unassembled WGS sequence"/>
</dbReference>
<evidence type="ECO:0000313" key="3">
    <source>
        <dbReference type="Proteomes" id="UP000789901"/>
    </source>
</evidence>